<accession>A0ABN5AEG3</accession>
<gene>
    <name evidence="2" type="ORF">S101395_02650</name>
</gene>
<protein>
    <submittedName>
        <fullName evidence="2">Uncharacterized protein</fullName>
    </submittedName>
</protein>
<feature type="transmembrane region" description="Helical" evidence="1">
    <location>
        <begin position="20"/>
        <end position="39"/>
    </location>
</feature>
<proteinExistence type="predicted"/>
<evidence type="ECO:0000313" key="3">
    <source>
        <dbReference type="Proteomes" id="UP000196877"/>
    </source>
</evidence>
<dbReference type="Proteomes" id="UP000196877">
    <property type="component" value="Chromosome"/>
</dbReference>
<reference evidence="2 3" key="1">
    <citation type="submission" date="2017-06" db="EMBL/GenBank/DDBJ databases">
        <title>Genome sequence of Bacillus sonorensis strain SRCM101395.</title>
        <authorList>
            <person name="Cho S.H."/>
        </authorList>
    </citation>
    <scope>NUCLEOTIDE SEQUENCE [LARGE SCALE GENOMIC DNA]</scope>
    <source>
        <strain evidence="2 3">SRCM101395</strain>
    </source>
</reference>
<sequence>MPSMSLSIQISVADEDQPQVYAIISMISYVMIPLGALIAEYMEYIFLYIEYLEF</sequence>
<evidence type="ECO:0000256" key="1">
    <source>
        <dbReference type="SAM" id="Phobius"/>
    </source>
</evidence>
<keyword evidence="1" id="KW-0472">Membrane</keyword>
<keyword evidence="1" id="KW-0812">Transmembrane</keyword>
<keyword evidence="1" id="KW-1133">Transmembrane helix</keyword>
<organism evidence="2 3">
    <name type="scientific">Bacillus sonorensis</name>
    <dbReference type="NCBI Taxonomy" id="119858"/>
    <lineage>
        <taxon>Bacteria</taxon>
        <taxon>Bacillati</taxon>
        <taxon>Bacillota</taxon>
        <taxon>Bacilli</taxon>
        <taxon>Bacillales</taxon>
        <taxon>Bacillaceae</taxon>
        <taxon>Bacillus</taxon>
    </lineage>
</organism>
<name>A0ABN5AEG3_9BACI</name>
<evidence type="ECO:0000313" key="2">
    <source>
        <dbReference type="EMBL" id="ASB89157.1"/>
    </source>
</evidence>
<keyword evidence="3" id="KW-1185">Reference proteome</keyword>
<dbReference type="EMBL" id="CP021920">
    <property type="protein sequence ID" value="ASB89157.1"/>
    <property type="molecule type" value="Genomic_DNA"/>
</dbReference>